<proteinExistence type="inferred from homology"/>
<dbReference type="InterPro" id="IPR002018">
    <property type="entry name" value="CarbesteraseB"/>
</dbReference>
<dbReference type="SUPFAM" id="SSF53474">
    <property type="entry name" value="alpha/beta-Hydrolases"/>
    <property type="match status" value="1"/>
</dbReference>
<name>K1PZC2_MAGGI</name>
<dbReference type="InterPro" id="IPR019819">
    <property type="entry name" value="Carboxylesterase_B_CS"/>
</dbReference>
<dbReference type="InParanoid" id="K1PZC2"/>
<keyword evidence="2" id="KW-0732">Signal</keyword>
<sequence length="176" mass="20220">MSVKRNWLCCGIVLYFLCVSQIRLEESNLQRLKLSQRIISTRLGKYRGVIVGFSERSSLRDLDAYIGVHYGRFDNDNRRFAYPRPMSEPWDIVDTLHPRPSCPQGPKKFQSKVDFRENGDRKRYALNNENNQEDCLYLNVYAPVQAFPSFSEPSVIYSCTLSDHLASKSVGITATA</sequence>
<dbReference type="PROSITE" id="PS00941">
    <property type="entry name" value="CARBOXYLESTERASE_B_2"/>
    <property type="match status" value="1"/>
</dbReference>
<dbReference type="EMBL" id="JH816458">
    <property type="protein sequence ID" value="EKC24424.1"/>
    <property type="molecule type" value="Genomic_DNA"/>
</dbReference>
<evidence type="ECO:0000259" key="3">
    <source>
        <dbReference type="Pfam" id="PF00135"/>
    </source>
</evidence>
<dbReference type="HOGENOM" id="CLU_1526654_0_0_1"/>
<dbReference type="Pfam" id="PF00135">
    <property type="entry name" value="COesterase"/>
    <property type="match status" value="1"/>
</dbReference>
<dbReference type="InterPro" id="IPR051093">
    <property type="entry name" value="Neuroligin/BSAL"/>
</dbReference>
<dbReference type="Gene3D" id="3.40.50.1820">
    <property type="entry name" value="alpha/beta hydrolase"/>
    <property type="match status" value="1"/>
</dbReference>
<dbReference type="AlphaFoldDB" id="K1PZC2"/>
<gene>
    <name evidence="4" type="ORF">CGI_10007154</name>
</gene>
<comment type="similarity">
    <text evidence="1">Belongs to the type-B carboxylesterase/lipase family.</text>
</comment>
<dbReference type="PANTHER" id="PTHR43903">
    <property type="entry name" value="NEUROLIGIN"/>
    <property type="match status" value="1"/>
</dbReference>
<evidence type="ECO:0000313" key="4">
    <source>
        <dbReference type="EMBL" id="EKC24424.1"/>
    </source>
</evidence>
<organism evidence="4">
    <name type="scientific">Magallana gigas</name>
    <name type="common">Pacific oyster</name>
    <name type="synonym">Crassostrea gigas</name>
    <dbReference type="NCBI Taxonomy" id="29159"/>
    <lineage>
        <taxon>Eukaryota</taxon>
        <taxon>Metazoa</taxon>
        <taxon>Spiralia</taxon>
        <taxon>Lophotrochozoa</taxon>
        <taxon>Mollusca</taxon>
        <taxon>Bivalvia</taxon>
        <taxon>Autobranchia</taxon>
        <taxon>Pteriomorphia</taxon>
        <taxon>Ostreida</taxon>
        <taxon>Ostreoidea</taxon>
        <taxon>Ostreidae</taxon>
        <taxon>Magallana</taxon>
    </lineage>
</organism>
<feature type="domain" description="Carboxylesterase type B" evidence="3">
    <location>
        <begin position="36"/>
        <end position="146"/>
    </location>
</feature>
<dbReference type="InterPro" id="IPR029058">
    <property type="entry name" value="AB_hydrolase_fold"/>
</dbReference>
<reference evidence="4" key="1">
    <citation type="journal article" date="2012" name="Nature">
        <title>The oyster genome reveals stress adaptation and complexity of shell formation.</title>
        <authorList>
            <person name="Zhang G."/>
            <person name="Fang X."/>
            <person name="Guo X."/>
            <person name="Li L."/>
            <person name="Luo R."/>
            <person name="Xu F."/>
            <person name="Yang P."/>
            <person name="Zhang L."/>
            <person name="Wang X."/>
            <person name="Qi H."/>
            <person name="Xiong Z."/>
            <person name="Que H."/>
            <person name="Xie Y."/>
            <person name="Holland P.W."/>
            <person name="Paps J."/>
            <person name="Zhu Y."/>
            <person name="Wu F."/>
            <person name="Chen Y."/>
            <person name="Wang J."/>
            <person name="Peng C."/>
            <person name="Meng J."/>
            <person name="Yang L."/>
            <person name="Liu J."/>
            <person name="Wen B."/>
            <person name="Zhang N."/>
            <person name="Huang Z."/>
            <person name="Zhu Q."/>
            <person name="Feng Y."/>
            <person name="Mount A."/>
            <person name="Hedgecock D."/>
            <person name="Xu Z."/>
            <person name="Liu Y."/>
            <person name="Domazet-Loso T."/>
            <person name="Du Y."/>
            <person name="Sun X."/>
            <person name="Zhang S."/>
            <person name="Liu B."/>
            <person name="Cheng P."/>
            <person name="Jiang X."/>
            <person name="Li J."/>
            <person name="Fan D."/>
            <person name="Wang W."/>
            <person name="Fu W."/>
            <person name="Wang T."/>
            <person name="Wang B."/>
            <person name="Zhang J."/>
            <person name="Peng Z."/>
            <person name="Li Y."/>
            <person name="Li N."/>
            <person name="Wang J."/>
            <person name="Chen M."/>
            <person name="He Y."/>
            <person name="Tan F."/>
            <person name="Song X."/>
            <person name="Zheng Q."/>
            <person name="Huang R."/>
            <person name="Yang H."/>
            <person name="Du X."/>
            <person name="Chen L."/>
            <person name="Yang M."/>
            <person name="Gaffney P.M."/>
            <person name="Wang S."/>
            <person name="Luo L."/>
            <person name="She Z."/>
            <person name="Ming Y."/>
            <person name="Huang W."/>
            <person name="Zhang S."/>
            <person name="Huang B."/>
            <person name="Zhang Y."/>
            <person name="Qu T."/>
            <person name="Ni P."/>
            <person name="Miao G."/>
            <person name="Wang J."/>
            <person name="Wang Q."/>
            <person name="Steinberg C.E."/>
            <person name="Wang H."/>
            <person name="Li N."/>
            <person name="Qian L."/>
            <person name="Zhang G."/>
            <person name="Li Y."/>
            <person name="Yang H."/>
            <person name="Liu X."/>
            <person name="Wang J."/>
            <person name="Yin Y."/>
            <person name="Wang J."/>
        </authorList>
    </citation>
    <scope>NUCLEOTIDE SEQUENCE [LARGE SCALE GENOMIC DNA]</scope>
    <source>
        <strain evidence="4">05x7-T-G4-1.051#20</strain>
    </source>
</reference>
<evidence type="ECO:0000256" key="2">
    <source>
        <dbReference type="ARBA" id="ARBA00022729"/>
    </source>
</evidence>
<evidence type="ECO:0000256" key="1">
    <source>
        <dbReference type="ARBA" id="ARBA00005964"/>
    </source>
</evidence>
<protein>
    <recommendedName>
        <fullName evidence="3">Carboxylesterase type B domain-containing protein</fullName>
    </recommendedName>
</protein>
<accession>K1PZC2</accession>